<comment type="caution">
    <text evidence="2">The sequence shown here is derived from an EMBL/GenBank/DDBJ whole genome shotgun (WGS) entry which is preliminary data.</text>
</comment>
<evidence type="ECO:0000313" key="2">
    <source>
        <dbReference type="EMBL" id="PKC65308.1"/>
    </source>
</evidence>
<dbReference type="EMBL" id="LLXH01000554">
    <property type="protein sequence ID" value="PKC65308.1"/>
    <property type="molecule type" value="Genomic_DNA"/>
</dbReference>
<reference evidence="2 3" key="2">
    <citation type="submission" date="2017-10" db="EMBL/GenBank/DDBJ databases">
        <title>Genome analyses suggest a sexual origin of heterokaryosis in a supposedly ancient asexual fungus.</title>
        <authorList>
            <person name="Corradi N."/>
            <person name="Sedzielewska K."/>
            <person name="Noel J."/>
            <person name="Charron P."/>
            <person name="Farinelli L."/>
            <person name="Marton T."/>
            <person name="Kruger M."/>
            <person name="Pelin A."/>
            <person name="Brachmann A."/>
            <person name="Corradi N."/>
        </authorList>
    </citation>
    <scope>NUCLEOTIDE SEQUENCE [LARGE SCALE GENOMIC DNA]</scope>
    <source>
        <strain evidence="2 3">A1</strain>
    </source>
</reference>
<evidence type="ECO:0000256" key="1">
    <source>
        <dbReference type="SAM" id="Phobius"/>
    </source>
</evidence>
<dbReference type="VEuPathDB" id="FungiDB:FUN_015145"/>
<keyword evidence="1" id="KW-0812">Transmembrane</keyword>
<evidence type="ECO:0008006" key="4">
    <source>
        <dbReference type="Google" id="ProtNLM"/>
    </source>
</evidence>
<sequence length="884" mass="105335">MDDISVIEINEINVDKIDKIDKIDVDKIDFDNIDVDKNDVDKIFTFDDIGDEPHNGKPITIIEISPKEKYLITYSKEDHSIAGWNVENTDKVQLKFDQTVKIDDSKINSLCVSDDKKLAYIMEYRCYVIDMNNKDEKKIALNLDGKYNYYCTFNLKGEFILYSYFRIHSDLGSHDIIWIYSTQTKNNKWECKRFYRIPEGYELIRISKYDNVYLVSNDYIYEWNINTEKSVKLFGNNKDKNKFETKIIGIFSNEKYTSLKINDKIIVYSIEYELGISIASLDINDDIQLYNFMNHTGLFLLPYLFYYTPDKGIHNSIKYCWNNKYKNRLVNPTDELNDKQTKVVFGILNGRVWKSKFENSDELNKEDSKIIECDEINKKTYNYLIIHSYMDAVSTLFQKATTSDGGSKEEVLTKNLIQWKIYVDNDKIRLGVFKKINTEWESICTRTEIYPYKYKYPGFEHKFIASSLFNNNGIVMLTTFGILIYTFSENNKSIFLNYFYFMKFDLIDYKYNTITHIKKLQHYKRIFSSTLPLPNYDSFRLDGWVSEVRNNKSSFLKYGVELLTIAIKKHKLELIDEIYKKCITYFKEDSMNNKSFLSIITSTMPLLDKYYPEYILRYSSETNMIIDSSSYSIEHQNKNLHLCSFFKYPQIANLSQSLLWTKYHHKFYSDDDDDEYKDLLYYIINIIQALIILLTLPLYFVTFYILSKYNFINKIYIRDVFSAVYFYAESFILEILKKVKKDITTTTPTITFMIPYINFVNYSKDYSWFLELIRPQPSPFTETINRNIYKTWNGEALINFKWNAYGKYYYAMIWILFMTLLGCFTAAATIPQKYINEEVRQQLFIASIILGFIHLILEIRQFFNNIIKWFYNFWNIFGKYKCLI</sequence>
<gene>
    <name evidence="2" type="ORF">RhiirA1_536429</name>
</gene>
<organism evidence="2 3">
    <name type="scientific">Rhizophagus irregularis</name>
    <dbReference type="NCBI Taxonomy" id="588596"/>
    <lineage>
        <taxon>Eukaryota</taxon>
        <taxon>Fungi</taxon>
        <taxon>Fungi incertae sedis</taxon>
        <taxon>Mucoromycota</taxon>
        <taxon>Glomeromycotina</taxon>
        <taxon>Glomeromycetes</taxon>
        <taxon>Glomerales</taxon>
        <taxon>Glomeraceae</taxon>
        <taxon>Rhizophagus</taxon>
    </lineage>
</organism>
<dbReference type="SUPFAM" id="SSF101908">
    <property type="entry name" value="Putative isomerase YbhE"/>
    <property type="match status" value="1"/>
</dbReference>
<feature type="transmembrane region" description="Helical" evidence="1">
    <location>
        <begin position="679"/>
        <end position="706"/>
    </location>
</feature>
<accession>A0A2N0RPR7</accession>
<proteinExistence type="predicted"/>
<dbReference type="VEuPathDB" id="FungiDB:RhiirFUN_010909"/>
<feature type="transmembrane region" description="Helical" evidence="1">
    <location>
        <begin position="842"/>
        <end position="859"/>
    </location>
</feature>
<dbReference type="AlphaFoldDB" id="A0A2N0RPR7"/>
<evidence type="ECO:0000313" key="3">
    <source>
        <dbReference type="Proteomes" id="UP000232688"/>
    </source>
</evidence>
<dbReference type="VEuPathDB" id="FungiDB:RhiirA1_536429"/>
<protein>
    <recommendedName>
        <fullName evidence="4">Ion transport domain-containing protein</fullName>
    </recommendedName>
</protein>
<keyword evidence="1" id="KW-0472">Membrane</keyword>
<dbReference type="InterPro" id="IPR015943">
    <property type="entry name" value="WD40/YVTN_repeat-like_dom_sf"/>
</dbReference>
<dbReference type="Proteomes" id="UP000232688">
    <property type="component" value="Unassembled WGS sequence"/>
</dbReference>
<keyword evidence="1" id="KW-1133">Transmembrane helix</keyword>
<name>A0A2N0RPR7_9GLOM</name>
<dbReference type="Gene3D" id="2.130.10.10">
    <property type="entry name" value="YVTN repeat-like/Quinoprotein amine dehydrogenase"/>
    <property type="match status" value="1"/>
</dbReference>
<reference evidence="2 3" key="1">
    <citation type="submission" date="2017-10" db="EMBL/GenBank/DDBJ databases">
        <title>Extensive intraspecific genome diversity in a model arbuscular mycorrhizal fungus.</title>
        <authorList>
            <person name="Chen E.C.H."/>
            <person name="Morin E."/>
            <person name="Baudet D."/>
            <person name="Noel J."/>
            <person name="Ndikumana S."/>
            <person name="Charron P."/>
            <person name="St-Onge C."/>
            <person name="Giorgi J."/>
            <person name="Grigoriev I.V."/>
            <person name="Roux C."/>
            <person name="Martin F.M."/>
            <person name="Corradi N."/>
        </authorList>
    </citation>
    <scope>NUCLEOTIDE SEQUENCE [LARGE SCALE GENOMIC DNA]</scope>
    <source>
        <strain evidence="2 3">A1</strain>
    </source>
</reference>
<feature type="transmembrane region" description="Helical" evidence="1">
    <location>
        <begin position="808"/>
        <end position="830"/>
    </location>
</feature>